<sequence length="50" mass="5669">MAAPSRLKAHNQPRHRYALFPRRAAAAGALALTTRYKNHLTDSCTYRSAW</sequence>
<evidence type="ECO:0000313" key="2">
    <source>
        <dbReference type="Proteomes" id="UP000196331"/>
    </source>
</evidence>
<name>A0A1R4HQJ5_9GAMM</name>
<dbReference type="EMBL" id="FUKM01000007">
    <property type="protein sequence ID" value="SJN09798.1"/>
    <property type="molecule type" value="Genomic_DNA"/>
</dbReference>
<evidence type="ECO:0000313" key="1">
    <source>
        <dbReference type="EMBL" id="SJN09798.1"/>
    </source>
</evidence>
<protein>
    <submittedName>
        <fullName evidence="1">Uncharacterized protein</fullName>
    </submittedName>
</protein>
<dbReference type="AlphaFoldDB" id="A0A1R4HQJ5"/>
<organism evidence="1 2">
    <name type="scientific">Halomonas citrativorans</name>
    <dbReference type="NCBI Taxonomy" id="2742612"/>
    <lineage>
        <taxon>Bacteria</taxon>
        <taxon>Pseudomonadati</taxon>
        <taxon>Pseudomonadota</taxon>
        <taxon>Gammaproteobacteria</taxon>
        <taxon>Oceanospirillales</taxon>
        <taxon>Halomonadaceae</taxon>
        <taxon>Halomonas</taxon>
    </lineage>
</organism>
<proteinExistence type="predicted"/>
<reference evidence="1 2" key="1">
    <citation type="submission" date="2017-02" db="EMBL/GenBank/DDBJ databases">
        <authorList>
            <person name="Dridi B."/>
        </authorList>
    </citation>
    <scope>NUCLEOTIDE SEQUENCE [LARGE SCALE GENOMIC DNA]</scope>
    <source>
        <strain evidence="1 2">JB380</strain>
    </source>
</reference>
<accession>A0A1R4HQJ5</accession>
<gene>
    <name evidence="1" type="ORF">CZ787_02265</name>
</gene>
<comment type="caution">
    <text evidence="1">The sequence shown here is derived from an EMBL/GenBank/DDBJ whole genome shotgun (WGS) entry which is preliminary data.</text>
</comment>
<dbReference type="Proteomes" id="UP000196331">
    <property type="component" value="Unassembled WGS sequence"/>
</dbReference>